<dbReference type="PANTHER" id="PTHR44757:SF2">
    <property type="entry name" value="BIOFILM ARCHITECTURE MAINTENANCE PROTEIN MBAA"/>
    <property type="match status" value="1"/>
</dbReference>
<keyword evidence="1" id="KW-1133">Transmembrane helix</keyword>
<dbReference type="SMART" id="SM00267">
    <property type="entry name" value="GGDEF"/>
    <property type="match status" value="1"/>
</dbReference>
<dbReference type="InterPro" id="IPR052155">
    <property type="entry name" value="Biofilm_reg_signaling"/>
</dbReference>
<dbReference type="InterPro" id="IPR003018">
    <property type="entry name" value="GAF"/>
</dbReference>
<dbReference type="CDD" id="cd01949">
    <property type="entry name" value="GGDEF"/>
    <property type="match status" value="1"/>
</dbReference>
<dbReference type="SMART" id="SM00052">
    <property type="entry name" value="EAL"/>
    <property type="match status" value="1"/>
</dbReference>
<keyword evidence="1" id="KW-0472">Membrane</keyword>
<dbReference type="InterPro" id="IPR000160">
    <property type="entry name" value="GGDEF_dom"/>
</dbReference>
<dbReference type="NCBIfam" id="TIGR00229">
    <property type="entry name" value="sensory_box"/>
    <property type="match status" value="1"/>
</dbReference>
<feature type="domain" description="EAL" evidence="3">
    <location>
        <begin position="533"/>
        <end position="785"/>
    </location>
</feature>
<evidence type="ECO:0000259" key="4">
    <source>
        <dbReference type="PROSITE" id="PS50887"/>
    </source>
</evidence>
<dbReference type="InterPro" id="IPR001633">
    <property type="entry name" value="EAL_dom"/>
</dbReference>
<dbReference type="SMART" id="SM00091">
    <property type="entry name" value="PAS"/>
    <property type="match status" value="1"/>
</dbReference>
<dbReference type="PANTHER" id="PTHR44757">
    <property type="entry name" value="DIGUANYLATE CYCLASE DGCP"/>
    <property type="match status" value="1"/>
</dbReference>
<dbReference type="SUPFAM" id="SSF55781">
    <property type="entry name" value="GAF domain-like"/>
    <property type="match status" value="1"/>
</dbReference>
<dbReference type="FunFam" id="3.20.20.450:FF:000001">
    <property type="entry name" value="Cyclic di-GMP phosphodiesterase yahA"/>
    <property type="match status" value="1"/>
</dbReference>
<dbReference type="Pfam" id="PF13188">
    <property type="entry name" value="PAS_8"/>
    <property type="match status" value="1"/>
</dbReference>
<evidence type="ECO:0000256" key="1">
    <source>
        <dbReference type="SAM" id="Phobius"/>
    </source>
</evidence>
<evidence type="ECO:0000259" key="2">
    <source>
        <dbReference type="PROSITE" id="PS50112"/>
    </source>
</evidence>
<dbReference type="Pfam" id="PF00563">
    <property type="entry name" value="EAL"/>
    <property type="match status" value="1"/>
</dbReference>
<name>E1Y9K8_9BACT</name>
<dbReference type="InterPro" id="IPR035919">
    <property type="entry name" value="EAL_sf"/>
</dbReference>
<dbReference type="SUPFAM" id="SSF55073">
    <property type="entry name" value="Nucleotide cyclase"/>
    <property type="match status" value="1"/>
</dbReference>
<dbReference type="SUPFAM" id="SSF141868">
    <property type="entry name" value="EAL domain-like"/>
    <property type="match status" value="1"/>
</dbReference>
<dbReference type="Gene3D" id="3.30.70.270">
    <property type="match status" value="1"/>
</dbReference>
<sequence>MLSFSFFQVNKWMSPHMMSIADTLLLSILSALMIYILVVRPMKTLSEFAHVETDLRESEKRYRRLFETSDDGIMILDFETGQVKDVNPFLLNLFGAEREEFIGKEFPQIRCFNDFDIKGIELRELREKGRVHHDGMALETIDGRHVITEFIGNVDQEGFQKVIQFNFRNITDRKKAEDELIDRARQATLGAEIGKVLVQQKDLRSLLQLCTESIVKNLDAAFARIWIFQEDENALHLMASAGMYTHIDGNRKIIPVGKYKIGIIAEEKKPHLTNTVIGDPQISDQEWAKREKMVAFAGHPLVVDERLVGVMAMFSKKPLQDTALMALASISDGIALGIEKKKAEDRIHFLAYYDNLTNLPNRYFFKELVNKTIEYANRYKHTFAVVIIDLDDFNRINDTLGHNVGDKFLKIVSSRLLNTLRSSDFVARIFDEEEPIARMGGDEFIVLLHELDNDGNCVHVAHRILNELSQAYELDGSEVFITASIGIAVYPDDGRDVENLIKNADTALHYAKKRGKNNFQFYLKSMNETALELLTLETNLRRALERQEFLLYYQPKVDLTTRKIIGMEALIRWKTPEGILISPAKFIPLAEANGLIVPIGKFVLQTGCLQNKKWQEACSKRISVAINVSGRQFGQKDFVQEVLTVIEDTKLDPQYLELEITETIIMTDPKRAVRDLEKLKEMGIQIALDDFGTGYSSLNYLQRLPLDAMKIDISFIRNVVTDPNDAVIVKTIIAMAHNLNLKVIAEGVEDEHQLEFLREHGCDIIQGYLFSPPVPAEEFFDLLTR</sequence>
<organism evidence="5">
    <name type="scientific">uncultured Desulfobacterium sp</name>
    <dbReference type="NCBI Taxonomy" id="201089"/>
    <lineage>
        <taxon>Bacteria</taxon>
        <taxon>Pseudomonadati</taxon>
        <taxon>Thermodesulfobacteriota</taxon>
        <taxon>Desulfobacteria</taxon>
        <taxon>Desulfobacterales</taxon>
        <taxon>Desulfobacteriaceae</taxon>
        <taxon>Desulfobacterium</taxon>
        <taxon>environmental samples</taxon>
    </lineage>
</organism>
<dbReference type="Pfam" id="PF13185">
    <property type="entry name" value="GAF_2"/>
    <property type="match status" value="1"/>
</dbReference>
<dbReference type="InterPro" id="IPR035965">
    <property type="entry name" value="PAS-like_dom_sf"/>
</dbReference>
<dbReference type="InterPro" id="IPR043128">
    <property type="entry name" value="Rev_trsase/Diguanyl_cyclase"/>
</dbReference>
<dbReference type="InterPro" id="IPR029016">
    <property type="entry name" value="GAF-like_dom_sf"/>
</dbReference>
<evidence type="ECO:0000259" key="3">
    <source>
        <dbReference type="PROSITE" id="PS50883"/>
    </source>
</evidence>
<dbReference type="InterPro" id="IPR000014">
    <property type="entry name" value="PAS"/>
</dbReference>
<dbReference type="Gene3D" id="3.30.450.20">
    <property type="entry name" value="PAS domain"/>
    <property type="match status" value="1"/>
</dbReference>
<dbReference type="PROSITE" id="PS50887">
    <property type="entry name" value="GGDEF"/>
    <property type="match status" value="1"/>
</dbReference>
<keyword evidence="1" id="KW-0812">Transmembrane</keyword>
<dbReference type="SMART" id="SM00065">
    <property type="entry name" value="GAF"/>
    <property type="match status" value="1"/>
</dbReference>
<dbReference type="EMBL" id="FR695864">
    <property type="protein sequence ID" value="CBX27252.1"/>
    <property type="molecule type" value="Genomic_DNA"/>
</dbReference>
<reference evidence="5" key="1">
    <citation type="journal article" date="2011" name="Environ. Microbiol.">
        <title>Genomic insights into the metabolic potential of the polycyclic aromatic hydrocarbon degrading sulfate-reducing Deltaproteobacterium N47.</title>
        <authorList>
            <person name="Bergmann F."/>
            <person name="Selesi D."/>
            <person name="Weinmaier T."/>
            <person name="Tischler P."/>
            <person name="Rattei T."/>
            <person name="Meckenstock R.U."/>
        </authorList>
    </citation>
    <scope>NUCLEOTIDE SEQUENCE</scope>
</reference>
<evidence type="ECO:0000313" key="5">
    <source>
        <dbReference type="EMBL" id="CBX27252.1"/>
    </source>
</evidence>
<feature type="domain" description="GGDEF" evidence="4">
    <location>
        <begin position="381"/>
        <end position="524"/>
    </location>
</feature>
<gene>
    <name evidence="5" type="ORF">N47_A12810</name>
</gene>
<dbReference type="Gene3D" id="3.20.20.450">
    <property type="entry name" value="EAL domain"/>
    <property type="match status" value="1"/>
</dbReference>
<dbReference type="AlphaFoldDB" id="E1Y9K8"/>
<dbReference type="Gene3D" id="3.30.450.40">
    <property type="match status" value="1"/>
</dbReference>
<dbReference type="InterPro" id="IPR029787">
    <property type="entry name" value="Nucleotide_cyclase"/>
</dbReference>
<protein>
    <submittedName>
        <fullName evidence="5">Uncharacterized signaling protein PA1727</fullName>
    </submittedName>
</protein>
<accession>E1Y9K8</accession>
<dbReference type="PROSITE" id="PS50883">
    <property type="entry name" value="EAL"/>
    <property type="match status" value="1"/>
</dbReference>
<dbReference type="CDD" id="cd01948">
    <property type="entry name" value="EAL"/>
    <property type="match status" value="1"/>
</dbReference>
<feature type="domain" description="PAS" evidence="2">
    <location>
        <begin position="58"/>
        <end position="104"/>
    </location>
</feature>
<dbReference type="PROSITE" id="PS50112">
    <property type="entry name" value="PAS"/>
    <property type="match status" value="1"/>
</dbReference>
<dbReference type="SUPFAM" id="SSF55785">
    <property type="entry name" value="PYP-like sensor domain (PAS domain)"/>
    <property type="match status" value="1"/>
</dbReference>
<feature type="transmembrane region" description="Helical" evidence="1">
    <location>
        <begin position="20"/>
        <end position="38"/>
    </location>
</feature>
<proteinExistence type="predicted"/>
<dbReference type="Pfam" id="PF00990">
    <property type="entry name" value="GGDEF"/>
    <property type="match status" value="1"/>
</dbReference>
<dbReference type="NCBIfam" id="TIGR00254">
    <property type="entry name" value="GGDEF"/>
    <property type="match status" value="1"/>
</dbReference>